<name>A0A0F3MD70_ORITS</name>
<dbReference type="GO" id="GO:0006633">
    <property type="term" value="P:fatty acid biosynthetic process"/>
    <property type="evidence" value="ECO:0007669"/>
    <property type="project" value="TreeGrafter"/>
</dbReference>
<organism evidence="2 3">
    <name type="scientific">Orientia tsutsugamushi str. Gilliam</name>
    <dbReference type="NCBI Taxonomy" id="1359184"/>
    <lineage>
        <taxon>Bacteria</taxon>
        <taxon>Pseudomonadati</taxon>
        <taxon>Pseudomonadota</taxon>
        <taxon>Alphaproteobacteria</taxon>
        <taxon>Rickettsiales</taxon>
        <taxon>Rickettsiaceae</taxon>
        <taxon>Rickettsieae</taxon>
        <taxon>Orientia</taxon>
    </lineage>
</organism>
<keyword evidence="1 2" id="KW-0808">Transferase</keyword>
<proteinExistence type="predicted"/>
<dbReference type="SUPFAM" id="SSF53901">
    <property type="entry name" value="Thiolase-like"/>
    <property type="match status" value="1"/>
</dbReference>
<dbReference type="AlphaFoldDB" id="A0A0F3MD70"/>
<dbReference type="Proteomes" id="UP000033769">
    <property type="component" value="Unassembled WGS sequence"/>
</dbReference>
<evidence type="ECO:0000256" key="1">
    <source>
        <dbReference type="ARBA" id="ARBA00022679"/>
    </source>
</evidence>
<dbReference type="PANTHER" id="PTHR11712">
    <property type="entry name" value="POLYKETIDE SYNTHASE-RELATED"/>
    <property type="match status" value="1"/>
</dbReference>
<dbReference type="PATRIC" id="fig|1359184.3.peg.2236"/>
<reference evidence="2 3" key="1">
    <citation type="submission" date="2015-02" db="EMBL/GenBank/DDBJ databases">
        <title>Genome Sequencing of Rickettsiales.</title>
        <authorList>
            <person name="Daugherty S.C."/>
            <person name="Su Q."/>
            <person name="Abolude K."/>
            <person name="Beier-Sexton M."/>
            <person name="Carlyon J.A."/>
            <person name="Carter R."/>
            <person name="Day N.P."/>
            <person name="Dumler S.J."/>
            <person name="Dyachenko V."/>
            <person name="Godinez A."/>
            <person name="Kurtti T.J."/>
            <person name="Lichay M."/>
            <person name="Mullins K.E."/>
            <person name="Ott S."/>
            <person name="Pappas-Brown V."/>
            <person name="Paris D.H."/>
            <person name="Patel P."/>
            <person name="Richards A.L."/>
            <person name="Sadzewicz L."/>
            <person name="Sears K."/>
            <person name="Seidman D."/>
            <person name="Sengamalay N."/>
            <person name="Stenos J."/>
            <person name="Tallon L.J."/>
            <person name="Vincent G."/>
            <person name="Fraser C.M."/>
            <person name="Munderloh U."/>
            <person name="Dunning-Hotopp J.C."/>
        </authorList>
    </citation>
    <scope>NUCLEOTIDE SEQUENCE [LARGE SCALE GENOMIC DNA]</scope>
    <source>
        <strain evidence="2 3">Gilliam</strain>
    </source>
</reference>
<dbReference type="EC" id="2.3.1.179" evidence="2"/>
<evidence type="ECO:0000313" key="2">
    <source>
        <dbReference type="EMBL" id="KJV53685.1"/>
    </source>
</evidence>
<keyword evidence="2" id="KW-0012">Acyltransferase</keyword>
<dbReference type="InterPro" id="IPR000794">
    <property type="entry name" value="Beta-ketoacyl_synthase"/>
</dbReference>
<dbReference type="GO" id="GO:0004315">
    <property type="term" value="F:3-oxoacyl-[acyl-carrier-protein] synthase activity"/>
    <property type="evidence" value="ECO:0007669"/>
    <property type="project" value="UniProtKB-EC"/>
</dbReference>
<dbReference type="EMBL" id="LANO01000005">
    <property type="protein sequence ID" value="KJV53685.1"/>
    <property type="molecule type" value="Genomic_DNA"/>
</dbReference>
<evidence type="ECO:0000313" key="3">
    <source>
        <dbReference type="Proteomes" id="UP000033769"/>
    </source>
</evidence>
<dbReference type="PANTHER" id="PTHR11712:SF336">
    <property type="entry name" value="3-OXOACYL-[ACYL-CARRIER-PROTEIN] SYNTHASE, MITOCHONDRIAL"/>
    <property type="match status" value="1"/>
</dbReference>
<protein>
    <submittedName>
        <fullName evidence="2">3-oxoacyl-[acyl-carrier-] synthase 2 domain protein</fullName>
        <ecNumber evidence="2">2.3.1.179</ecNumber>
    </submittedName>
</protein>
<accession>A0A0F3MD70</accession>
<dbReference type="Gene3D" id="3.40.47.10">
    <property type="match status" value="1"/>
</dbReference>
<gene>
    <name evidence="2" type="primary">fabF1</name>
    <name evidence="2" type="ORF">OTSGILL_0519</name>
</gene>
<sequence>MLAAAVEIIFSALALQNQVIPATLNLDNPIEEAKDINLVPNIPQECKINHILSNSFGFGSTNVSIVLTKFA</sequence>
<dbReference type="InterPro" id="IPR016039">
    <property type="entry name" value="Thiolase-like"/>
</dbReference>
<comment type="caution">
    <text evidence="2">The sequence shown here is derived from an EMBL/GenBank/DDBJ whole genome shotgun (WGS) entry which is preliminary data.</text>
</comment>